<dbReference type="CDD" id="cd06089">
    <property type="entry name" value="KOW_RPL26"/>
    <property type="match status" value="1"/>
</dbReference>
<dbReference type="PANTHER" id="PTHR11143">
    <property type="entry name" value="60S RIBOSOMAL PROTEIN L26 FAMILY MEMBER"/>
    <property type="match status" value="1"/>
</dbReference>
<feature type="compositionally biased region" description="Low complexity" evidence="4">
    <location>
        <begin position="260"/>
        <end position="272"/>
    </location>
</feature>
<evidence type="ECO:0000256" key="2">
    <source>
        <dbReference type="ARBA" id="ARBA00022980"/>
    </source>
</evidence>
<dbReference type="GO" id="GO:0015934">
    <property type="term" value="C:large ribosomal subunit"/>
    <property type="evidence" value="ECO:0007669"/>
    <property type="project" value="InterPro"/>
</dbReference>
<comment type="similarity">
    <text evidence="1">Belongs to the universal ribosomal protein uL24 family.</text>
</comment>
<dbReference type="Proteomes" id="UP000095280">
    <property type="component" value="Unplaced"/>
</dbReference>
<dbReference type="SUPFAM" id="SSF50104">
    <property type="entry name" value="Translation proteins SH3-like domain"/>
    <property type="match status" value="1"/>
</dbReference>
<organism evidence="5 6">
    <name type="scientific">Macrostomum lignano</name>
    <dbReference type="NCBI Taxonomy" id="282301"/>
    <lineage>
        <taxon>Eukaryota</taxon>
        <taxon>Metazoa</taxon>
        <taxon>Spiralia</taxon>
        <taxon>Lophotrochozoa</taxon>
        <taxon>Platyhelminthes</taxon>
        <taxon>Rhabditophora</taxon>
        <taxon>Macrostomorpha</taxon>
        <taxon>Macrostomida</taxon>
        <taxon>Macrostomidae</taxon>
        <taxon>Macrostomum</taxon>
    </lineage>
</organism>
<protein>
    <submittedName>
        <fullName evidence="6">KOW domain-containing protein</fullName>
    </submittedName>
</protein>
<dbReference type="NCBIfam" id="TIGR01080">
    <property type="entry name" value="rplX_A_E"/>
    <property type="match status" value="1"/>
</dbReference>
<dbReference type="InterPro" id="IPR014722">
    <property type="entry name" value="Rib_uL2_dom2"/>
</dbReference>
<name>A0A1I8JMZ7_9PLAT</name>
<evidence type="ECO:0000313" key="5">
    <source>
        <dbReference type="Proteomes" id="UP000095280"/>
    </source>
</evidence>
<evidence type="ECO:0000313" key="6">
    <source>
        <dbReference type="WBParaSite" id="snap_masked-unitig_28697-processed-gene-0.0-mRNA-1"/>
    </source>
</evidence>
<dbReference type="GO" id="GO:0003735">
    <property type="term" value="F:structural constituent of ribosome"/>
    <property type="evidence" value="ECO:0007669"/>
    <property type="project" value="InterPro"/>
</dbReference>
<keyword evidence="3" id="KW-0687">Ribonucleoprotein</keyword>
<dbReference type="InterPro" id="IPR005756">
    <property type="entry name" value="Ribosomal_uL24_euk/arc"/>
</dbReference>
<proteinExistence type="inferred from homology"/>
<dbReference type="WBParaSite" id="snap_masked-unitig_28697-processed-gene-0.0-mRNA-1">
    <property type="protein sequence ID" value="snap_masked-unitig_28697-processed-gene-0.0-mRNA-1"/>
    <property type="gene ID" value="snap_masked-unitig_28697-processed-gene-0.0"/>
</dbReference>
<accession>A0A1I8JMZ7</accession>
<feature type="region of interest" description="Disordered" evidence="4">
    <location>
        <begin position="205"/>
        <end position="337"/>
    </location>
</feature>
<reference evidence="6" key="1">
    <citation type="submission" date="2016-11" db="UniProtKB">
        <authorList>
            <consortium name="WormBaseParasite"/>
        </authorList>
    </citation>
    <scope>IDENTIFICATION</scope>
</reference>
<dbReference type="Pfam" id="PF16906">
    <property type="entry name" value="Ribosomal_L26"/>
    <property type="match status" value="1"/>
</dbReference>
<dbReference type="InterPro" id="IPR041988">
    <property type="entry name" value="Ribosomal_uL24_KOW"/>
</dbReference>
<evidence type="ECO:0000256" key="1">
    <source>
        <dbReference type="ARBA" id="ARBA00010618"/>
    </source>
</evidence>
<dbReference type="AlphaFoldDB" id="A0A1I8JMZ7"/>
<evidence type="ECO:0000256" key="3">
    <source>
        <dbReference type="ARBA" id="ARBA00023274"/>
    </source>
</evidence>
<evidence type="ECO:0000256" key="4">
    <source>
        <dbReference type="SAM" id="MobiDB-lite"/>
    </source>
</evidence>
<dbReference type="Gene3D" id="2.30.30.30">
    <property type="match status" value="1"/>
</dbReference>
<sequence>MSAPLSKELRSKYNVRSMPIRKDDEVQLVRGHHKGSQTGKVVAVYRSKYVIHKFDNTDFAQWPITKAESWTATARTCWTRKARGRLRAAAEEGQSCSLKSGSPAALSPNACSLSPSPALLKSQSCSAESAATVLLSSKPKLSVSELQAGRLSRSDRRELSSFVRVGVVRVSRLLLRDWPFRAQWHTSERCRCRCRCRCWRRLRRDRPPRPQQNRRNSRRRIRAGACASERDAGRLSLRRQATRRSGSQKVDASGVEVGLQAAARQTGGAATASHSMEDRPNRASRLCPASRRLRPPSRNRYSGWHSSSARSKLHRQLMSMAKAPPRPEHVVMVAAGQ</sequence>
<dbReference type="InterPro" id="IPR008991">
    <property type="entry name" value="Translation_prot_SH3-like_sf"/>
</dbReference>
<keyword evidence="2" id="KW-0689">Ribosomal protein</keyword>
<dbReference type="GO" id="GO:0003723">
    <property type="term" value="F:RNA binding"/>
    <property type="evidence" value="ECO:0007669"/>
    <property type="project" value="InterPro"/>
</dbReference>
<keyword evidence="5" id="KW-1185">Reference proteome</keyword>
<dbReference type="GO" id="GO:0006412">
    <property type="term" value="P:translation"/>
    <property type="evidence" value="ECO:0007669"/>
    <property type="project" value="InterPro"/>
</dbReference>